<keyword evidence="1" id="KW-1185">Reference proteome</keyword>
<proteinExistence type="predicted"/>
<dbReference type="WBParaSite" id="PSAMB.scaffold6229size9922.g28112.t1">
    <property type="protein sequence ID" value="PSAMB.scaffold6229size9922.g28112.t1"/>
    <property type="gene ID" value="PSAMB.scaffold6229size9922.g28112"/>
</dbReference>
<reference evidence="2" key="1">
    <citation type="submission" date="2022-11" db="UniProtKB">
        <authorList>
            <consortium name="WormBaseParasite"/>
        </authorList>
    </citation>
    <scope>IDENTIFICATION</scope>
</reference>
<evidence type="ECO:0000313" key="2">
    <source>
        <dbReference type="WBParaSite" id="PSAMB.scaffold6229size9922.g28112.t1"/>
    </source>
</evidence>
<sequence>MLIGRAWTVGPTSDGRLTDDCFDCARMRITPAILQLEIETDGRALVQSLQRQLDRLTAVGSNSGGEDCSPRVNERRKRTLGLLTRAWHKLWIKSIELQCKIEERYNRIEVDRCRSAIFVGPGLNGAPGAVELTTRN</sequence>
<organism evidence="1 2">
    <name type="scientific">Plectus sambesii</name>
    <dbReference type="NCBI Taxonomy" id="2011161"/>
    <lineage>
        <taxon>Eukaryota</taxon>
        <taxon>Metazoa</taxon>
        <taxon>Ecdysozoa</taxon>
        <taxon>Nematoda</taxon>
        <taxon>Chromadorea</taxon>
        <taxon>Plectida</taxon>
        <taxon>Plectina</taxon>
        <taxon>Plectoidea</taxon>
        <taxon>Plectidae</taxon>
        <taxon>Plectus</taxon>
    </lineage>
</organism>
<name>A0A914X6J8_9BILA</name>
<dbReference type="Proteomes" id="UP000887566">
    <property type="component" value="Unplaced"/>
</dbReference>
<dbReference type="AlphaFoldDB" id="A0A914X6J8"/>
<protein>
    <submittedName>
        <fullName evidence="2">Uncharacterized protein</fullName>
    </submittedName>
</protein>
<accession>A0A914X6J8</accession>
<evidence type="ECO:0000313" key="1">
    <source>
        <dbReference type="Proteomes" id="UP000887566"/>
    </source>
</evidence>